<dbReference type="HOGENOM" id="CLU_1579568_0_0_1"/>
<name>L8WN25_THACA</name>
<accession>L8WN25</accession>
<proteinExistence type="predicted"/>
<evidence type="ECO:0000313" key="2">
    <source>
        <dbReference type="Proteomes" id="UP000011668"/>
    </source>
</evidence>
<reference evidence="1 2" key="1">
    <citation type="journal article" date="2013" name="Nat. Commun.">
        <title>The evolution and pathogenic mechanisms of the rice sheath blight pathogen.</title>
        <authorList>
            <person name="Zheng A."/>
            <person name="Lin R."/>
            <person name="Xu L."/>
            <person name="Qin P."/>
            <person name="Tang C."/>
            <person name="Ai P."/>
            <person name="Zhang D."/>
            <person name="Liu Y."/>
            <person name="Sun Z."/>
            <person name="Feng H."/>
            <person name="Wang Y."/>
            <person name="Chen Y."/>
            <person name="Liang X."/>
            <person name="Fu R."/>
            <person name="Li Q."/>
            <person name="Zhang J."/>
            <person name="Yu X."/>
            <person name="Xie Z."/>
            <person name="Ding L."/>
            <person name="Guan P."/>
            <person name="Tang J."/>
            <person name="Liang Y."/>
            <person name="Wang S."/>
            <person name="Deng Q."/>
            <person name="Li S."/>
            <person name="Zhu J."/>
            <person name="Wang L."/>
            <person name="Liu H."/>
            <person name="Li P."/>
        </authorList>
    </citation>
    <scope>NUCLEOTIDE SEQUENCE [LARGE SCALE GENOMIC DNA]</scope>
    <source>
        <strain evidence="2">AG-1 IA</strain>
    </source>
</reference>
<gene>
    <name evidence="1" type="ORF">AG1IA_08207</name>
</gene>
<evidence type="ECO:0000313" key="1">
    <source>
        <dbReference type="EMBL" id="ELU37749.1"/>
    </source>
</evidence>
<keyword evidence="2" id="KW-1185">Reference proteome</keyword>
<comment type="caution">
    <text evidence="1">The sequence shown here is derived from an EMBL/GenBank/DDBJ whole genome shotgun (WGS) entry which is preliminary data.</text>
</comment>
<dbReference type="Proteomes" id="UP000011668">
    <property type="component" value="Unassembled WGS sequence"/>
</dbReference>
<dbReference type="EMBL" id="AFRT01002476">
    <property type="protein sequence ID" value="ELU37749.1"/>
    <property type="molecule type" value="Genomic_DNA"/>
</dbReference>
<sequence length="169" mass="18654">MKKGIRLEYTNDVHVRVYKVEVYTLAPSDITRAQPPPRVLTNANSPGNSKLRVLTAVARPALEPPSPPDRVGLVTRSGYLPKVSVHNQSNLPCKQTLATTESHPTNCWPSLAMLCIGDLSSVRLAWARGCSPVLILRRAIRKTIVARTRRLCVGHMAPSRLKLCQQSLD</sequence>
<dbReference type="AlphaFoldDB" id="L8WN25"/>
<protein>
    <submittedName>
        <fullName evidence="1">Uncharacterized protein</fullName>
    </submittedName>
</protein>
<organism evidence="1 2">
    <name type="scientific">Thanatephorus cucumeris (strain AG1-IA)</name>
    <name type="common">Rice sheath blight fungus</name>
    <name type="synonym">Rhizoctonia solani</name>
    <dbReference type="NCBI Taxonomy" id="983506"/>
    <lineage>
        <taxon>Eukaryota</taxon>
        <taxon>Fungi</taxon>
        <taxon>Dikarya</taxon>
        <taxon>Basidiomycota</taxon>
        <taxon>Agaricomycotina</taxon>
        <taxon>Agaricomycetes</taxon>
        <taxon>Cantharellales</taxon>
        <taxon>Ceratobasidiaceae</taxon>
        <taxon>Rhizoctonia</taxon>
        <taxon>Rhizoctonia solani AG-1</taxon>
    </lineage>
</organism>